<proteinExistence type="predicted"/>
<feature type="compositionally biased region" description="Acidic residues" evidence="1">
    <location>
        <begin position="157"/>
        <end position="177"/>
    </location>
</feature>
<gene>
    <name evidence="3" type="ORF">GCM10008025_08610</name>
</gene>
<feature type="compositionally biased region" description="Basic and acidic residues" evidence="1">
    <location>
        <begin position="178"/>
        <end position="193"/>
    </location>
</feature>
<dbReference type="InterPro" id="IPR022121">
    <property type="entry name" value="Peptidase_M73_camelysin"/>
</dbReference>
<evidence type="ECO:0000313" key="3">
    <source>
        <dbReference type="EMBL" id="GGA67070.1"/>
    </source>
</evidence>
<dbReference type="AlphaFoldDB" id="A0A916RRM5"/>
<dbReference type="RefSeq" id="WP_229740642.1">
    <property type="nucleotide sequence ID" value="NZ_BMEY01000003.1"/>
</dbReference>
<evidence type="ECO:0000256" key="1">
    <source>
        <dbReference type="SAM" id="MobiDB-lite"/>
    </source>
</evidence>
<keyword evidence="2" id="KW-0472">Membrane</keyword>
<dbReference type="EMBL" id="BMEY01000003">
    <property type="protein sequence ID" value="GGA67070.1"/>
    <property type="molecule type" value="Genomic_DNA"/>
</dbReference>
<reference evidence="3" key="1">
    <citation type="journal article" date="2014" name="Int. J. Syst. Evol. Microbiol.">
        <title>Complete genome sequence of Corynebacterium casei LMG S-19264T (=DSM 44701T), isolated from a smear-ripened cheese.</title>
        <authorList>
            <consortium name="US DOE Joint Genome Institute (JGI-PGF)"/>
            <person name="Walter F."/>
            <person name="Albersmeier A."/>
            <person name="Kalinowski J."/>
            <person name="Ruckert C."/>
        </authorList>
    </citation>
    <scope>NUCLEOTIDE SEQUENCE</scope>
    <source>
        <strain evidence="3">CGMCC 1.12408</strain>
    </source>
</reference>
<keyword evidence="2" id="KW-0812">Transmembrane</keyword>
<sequence length="249" mass="27516">MKRLLLVCILSISIIVVVFSPKHSLADSAEGKHDIDISLSPSDVLFDLKNMKPGDWAPRTLTVNNKGKLDFEYQMSITNEGDYMLFNELVLEVADGNNELWNGKLKDFNGLSNRSLKANESEDLEFTLRFPEELGNEFQGKEVHFKLVFVAEGKEEGQDDTENPGDDPSDSEDPDDEGGVKGIDKETNDKDTESVDGIVNDGDSSGGSTLPNTAANMFNYIFIGAYLLIIGGLIFLISLKRKRSKVSEI</sequence>
<dbReference type="Proteomes" id="UP000613512">
    <property type="component" value="Unassembled WGS sequence"/>
</dbReference>
<reference evidence="3" key="2">
    <citation type="submission" date="2020-09" db="EMBL/GenBank/DDBJ databases">
        <authorList>
            <person name="Sun Q."/>
            <person name="Zhou Y."/>
        </authorList>
    </citation>
    <scope>NUCLEOTIDE SEQUENCE</scope>
    <source>
        <strain evidence="3">CGMCC 1.12408</strain>
    </source>
</reference>
<feature type="region of interest" description="Disordered" evidence="1">
    <location>
        <begin position="154"/>
        <end position="210"/>
    </location>
</feature>
<comment type="caution">
    <text evidence="3">The sequence shown here is derived from an EMBL/GenBank/DDBJ whole genome shotgun (WGS) entry which is preliminary data.</text>
</comment>
<feature type="transmembrane region" description="Helical" evidence="2">
    <location>
        <begin position="217"/>
        <end position="239"/>
    </location>
</feature>
<organism evidence="3 4">
    <name type="scientific">Ornithinibacillus halotolerans</name>
    <dbReference type="NCBI Taxonomy" id="1274357"/>
    <lineage>
        <taxon>Bacteria</taxon>
        <taxon>Bacillati</taxon>
        <taxon>Bacillota</taxon>
        <taxon>Bacilli</taxon>
        <taxon>Bacillales</taxon>
        <taxon>Bacillaceae</taxon>
        <taxon>Ornithinibacillus</taxon>
    </lineage>
</organism>
<accession>A0A916RRM5</accession>
<keyword evidence="4" id="KW-1185">Reference proteome</keyword>
<protein>
    <recommendedName>
        <fullName evidence="5">LPXTG cell wall anchor domain-containing protein</fullName>
    </recommendedName>
</protein>
<keyword evidence="2" id="KW-1133">Transmembrane helix</keyword>
<evidence type="ECO:0000313" key="4">
    <source>
        <dbReference type="Proteomes" id="UP000613512"/>
    </source>
</evidence>
<name>A0A916RRM5_9BACI</name>
<dbReference type="Pfam" id="PF12389">
    <property type="entry name" value="Peptidase_M73"/>
    <property type="match status" value="1"/>
</dbReference>
<evidence type="ECO:0000256" key="2">
    <source>
        <dbReference type="SAM" id="Phobius"/>
    </source>
</evidence>
<dbReference type="NCBIfam" id="TIGR01167">
    <property type="entry name" value="LPXTG_anchor"/>
    <property type="match status" value="1"/>
</dbReference>
<evidence type="ECO:0008006" key="5">
    <source>
        <dbReference type="Google" id="ProtNLM"/>
    </source>
</evidence>